<dbReference type="Proteomes" id="UP001209570">
    <property type="component" value="Unassembled WGS sequence"/>
</dbReference>
<keyword evidence="1" id="KW-0812">Transmembrane</keyword>
<evidence type="ECO:0000256" key="2">
    <source>
        <dbReference type="SAM" id="SignalP"/>
    </source>
</evidence>
<accession>A0AAD5QBV2</accession>
<dbReference type="InterPro" id="IPR011009">
    <property type="entry name" value="Kinase-like_dom_sf"/>
</dbReference>
<evidence type="ECO:0000256" key="1">
    <source>
        <dbReference type="SAM" id="Phobius"/>
    </source>
</evidence>
<proteinExistence type="predicted"/>
<dbReference type="PROSITE" id="PS00108">
    <property type="entry name" value="PROTEIN_KINASE_ST"/>
    <property type="match status" value="1"/>
</dbReference>
<evidence type="ECO:0000313" key="4">
    <source>
        <dbReference type="EMBL" id="KAJ0407223.1"/>
    </source>
</evidence>
<evidence type="ECO:0000259" key="3">
    <source>
        <dbReference type="PROSITE" id="PS50011"/>
    </source>
</evidence>
<dbReference type="CDD" id="cd13999">
    <property type="entry name" value="STKc_MAP3K-like"/>
    <property type="match status" value="1"/>
</dbReference>
<keyword evidence="5" id="KW-1185">Reference proteome</keyword>
<evidence type="ECO:0000313" key="5">
    <source>
        <dbReference type="Proteomes" id="UP001209570"/>
    </source>
</evidence>
<organism evidence="4 5">
    <name type="scientific">Pythium insidiosum</name>
    <name type="common">Pythiosis disease agent</name>
    <dbReference type="NCBI Taxonomy" id="114742"/>
    <lineage>
        <taxon>Eukaryota</taxon>
        <taxon>Sar</taxon>
        <taxon>Stramenopiles</taxon>
        <taxon>Oomycota</taxon>
        <taxon>Peronosporomycetes</taxon>
        <taxon>Pythiales</taxon>
        <taxon>Pythiaceae</taxon>
        <taxon>Pythium</taxon>
    </lineage>
</organism>
<dbReference type="PANTHER" id="PTHR44329">
    <property type="entry name" value="SERINE/THREONINE-PROTEIN KINASE TNNI3K-RELATED"/>
    <property type="match status" value="1"/>
</dbReference>
<keyword evidence="1" id="KW-1133">Transmembrane helix</keyword>
<keyword evidence="1" id="KW-0472">Membrane</keyword>
<feature type="domain" description="Protein kinase" evidence="3">
    <location>
        <begin position="374"/>
        <end position="642"/>
    </location>
</feature>
<protein>
    <recommendedName>
        <fullName evidence="3">Protein kinase domain-containing protein</fullName>
    </recommendedName>
</protein>
<dbReference type="SUPFAM" id="SSF56112">
    <property type="entry name" value="Protein kinase-like (PK-like)"/>
    <property type="match status" value="1"/>
</dbReference>
<feature type="chain" id="PRO_5042249331" description="Protein kinase domain-containing protein" evidence="2">
    <location>
        <begin position="21"/>
        <end position="649"/>
    </location>
</feature>
<dbReference type="InterPro" id="IPR008271">
    <property type="entry name" value="Ser/Thr_kinase_AS"/>
</dbReference>
<dbReference type="InterPro" id="IPR000719">
    <property type="entry name" value="Prot_kinase_dom"/>
</dbReference>
<dbReference type="Pfam" id="PF00069">
    <property type="entry name" value="Pkinase"/>
    <property type="match status" value="1"/>
</dbReference>
<dbReference type="GO" id="GO:0004674">
    <property type="term" value="F:protein serine/threonine kinase activity"/>
    <property type="evidence" value="ECO:0007669"/>
    <property type="project" value="TreeGrafter"/>
</dbReference>
<comment type="caution">
    <text evidence="4">The sequence shown here is derived from an EMBL/GenBank/DDBJ whole genome shotgun (WGS) entry which is preliminary data.</text>
</comment>
<dbReference type="SMART" id="SM00220">
    <property type="entry name" value="S_TKc"/>
    <property type="match status" value="1"/>
</dbReference>
<sequence>MVRPPLLVAAFGLLIHHAAAVLDVVAELYALEQRASGGDNPSATRLALSHMPPALVRRLSELSLRWDNLSGFLQRALLWDMGLVHSADGRLVQVFVPCGKSMLQIFLSKDVFRSPLCGLLACNPKNMRFASRSCSHDVVAQLAQCAIQENVSTLASSSLWSEDGSIASVPDIRVFRASSPSKLSGNSSVTLYTINQDALPLRTRGDCPAQSKFITPCIQRQAQNAGDWCVPSTGGFVDVWLLRAQTTTASSDRPISIAAMALLVFSSAVILGGLLAWFCIRRFQVCSSGHIPSAHYLSADLTTLTGKADDGLLPVMPLPKRTNSCNTDCPTVRSNAVQDEMDLFGDSFCREAEELAPLCQDPTLASKRIPYSDLHFVRLIARGANGEVWKATCGGRIVAVKTLLLEKRFDRLAITHFANEIRLASCLSHPNIVRFLGHSWQRVSDLCIVSEFMERGDLSDLLGSKDSWSLRWASEKMCIAIDVACALTYLHSLVPLIIHRDLKSHNVLLNEELRAKISDFGLSRERSFEETMTNGVGTMLWTAPEILRGEAYTEKADIFSYGIVLSELDTCLPPYSLNDEVQQQHMSSMQLMHLVTKGAISPRFRSSCPPSLEALARRCVSLRAADRPSAAEIVFALRSAVLPELLVPE</sequence>
<dbReference type="PANTHER" id="PTHR44329:SF214">
    <property type="entry name" value="PROTEIN KINASE DOMAIN-CONTAINING PROTEIN"/>
    <property type="match status" value="1"/>
</dbReference>
<reference evidence="4" key="1">
    <citation type="submission" date="2021-12" db="EMBL/GenBank/DDBJ databases">
        <title>Prjna785345.</title>
        <authorList>
            <person name="Rujirawat T."/>
            <person name="Krajaejun T."/>
        </authorList>
    </citation>
    <scope>NUCLEOTIDE SEQUENCE</scope>
    <source>
        <strain evidence="4">Pi057C3</strain>
    </source>
</reference>
<dbReference type="Gene3D" id="1.10.510.10">
    <property type="entry name" value="Transferase(Phosphotransferase) domain 1"/>
    <property type="match status" value="1"/>
</dbReference>
<keyword evidence="2" id="KW-0732">Signal</keyword>
<name>A0AAD5QBV2_PYTIN</name>
<gene>
    <name evidence="4" type="ORF">P43SY_007998</name>
</gene>
<feature type="signal peptide" evidence="2">
    <location>
        <begin position="1"/>
        <end position="20"/>
    </location>
</feature>
<dbReference type="InterPro" id="IPR051681">
    <property type="entry name" value="Ser/Thr_Kinases-Pseudokinases"/>
</dbReference>
<dbReference type="PROSITE" id="PS50011">
    <property type="entry name" value="PROTEIN_KINASE_DOM"/>
    <property type="match status" value="1"/>
</dbReference>
<feature type="transmembrane region" description="Helical" evidence="1">
    <location>
        <begin position="255"/>
        <end position="280"/>
    </location>
</feature>
<dbReference type="GO" id="GO:0005524">
    <property type="term" value="F:ATP binding"/>
    <property type="evidence" value="ECO:0007669"/>
    <property type="project" value="InterPro"/>
</dbReference>
<dbReference type="EMBL" id="JAKCXM010000023">
    <property type="protein sequence ID" value="KAJ0407223.1"/>
    <property type="molecule type" value="Genomic_DNA"/>
</dbReference>
<dbReference type="AlphaFoldDB" id="A0AAD5QBV2"/>